<name>A0A518GCA6_9BACT</name>
<dbReference type="AlphaFoldDB" id="A0A518GCA6"/>
<organism evidence="1 2">
    <name type="scientific">Aureliella helgolandensis</name>
    <dbReference type="NCBI Taxonomy" id="2527968"/>
    <lineage>
        <taxon>Bacteria</taxon>
        <taxon>Pseudomonadati</taxon>
        <taxon>Planctomycetota</taxon>
        <taxon>Planctomycetia</taxon>
        <taxon>Pirellulales</taxon>
        <taxon>Pirellulaceae</taxon>
        <taxon>Aureliella</taxon>
    </lineage>
</organism>
<gene>
    <name evidence="1" type="ORF">Q31a_46010</name>
</gene>
<dbReference type="Proteomes" id="UP000318017">
    <property type="component" value="Chromosome"/>
</dbReference>
<evidence type="ECO:0000313" key="2">
    <source>
        <dbReference type="Proteomes" id="UP000318017"/>
    </source>
</evidence>
<accession>A0A518GCA6</accession>
<reference evidence="1 2" key="1">
    <citation type="submission" date="2019-02" db="EMBL/GenBank/DDBJ databases">
        <title>Deep-cultivation of Planctomycetes and their phenomic and genomic characterization uncovers novel biology.</title>
        <authorList>
            <person name="Wiegand S."/>
            <person name="Jogler M."/>
            <person name="Boedeker C."/>
            <person name="Pinto D."/>
            <person name="Vollmers J."/>
            <person name="Rivas-Marin E."/>
            <person name="Kohn T."/>
            <person name="Peeters S.H."/>
            <person name="Heuer A."/>
            <person name="Rast P."/>
            <person name="Oberbeckmann S."/>
            <person name="Bunk B."/>
            <person name="Jeske O."/>
            <person name="Meyerdierks A."/>
            <person name="Storesund J.E."/>
            <person name="Kallscheuer N."/>
            <person name="Luecker S."/>
            <person name="Lage O.M."/>
            <person name="Pohl T."/>
            <person name="Merkel B.J."/>
            <person name="Hornburger P."/>
            <person name="Mueller R.-W."/>
            <person name="Bruemmer F."/>
            <person name="Labrenz M."/>
            <person name="Spormann A.M."/>
            <person name="Op den Camp H."/>
            <person name="Overmann J."/>
            <person name="Amann R."/>
            <person name="Jetten M.S.M."/>
            <person name="Mascher T."/>
            <person name="Medema M.H."/>
            <person name="Devos D.P."/>
            <person name="Kaster A.-K."/>
            <person name="Ovreas L."/>
            <person name="Rohde M."/>
            <person name="Galperin M.Y."/>
            <person name="Jogler C."/>
        </authorList>
    </citation>
    <scope>NUCLEOTIDE SEQUENCE [LARGE SCALE GENOMIC DNA]</scope>
    <source>
        <strain evidence="1 2">Q31a</strain>
    </source>
</reference>
<proteinExistence type="predicted"/>
<sequence>MEAQAVLWLDPGATPYWLCQVYTDAVRGDIYITSKGEPVERTAAGVRAYDFNALENCTPACQAATTPMPRLHLLPTAYDPHDSWGVGELPNYYCNVEDQ</sequence>
<dbReference type="KEGG" id="ahel:Q31a_46010"/>
<evidence type="ECO:0000313" key="1">
    <source>
        <dbReference type="EMBL" id="QDV26229.1"/>
    </source>
</evidence>
<dbReference type="EMBL" id="CP036298">
    <property type="protein sequence ID" value="QDV26229.1"/>
    <property type="molecule type" value="Genomic_DNA"/>
</dbReference>
<keyword evidence="2" id="KW-1185">Reference proteome</keyword>
<dbReference type="RefSeq" id="WP_145082218.1">
    <property type="nucleotide sequence ID" value="NZ_CP036298.1"/>
</dbReference>
<protein>
    <submittedName>
        <fullName evidence="1">Uncharacterized protein</fullName>
    </submittedName>
</protein>